<keyword evidence="2" id="KW-0813">Transport</keyword>
<name>A0A7T5EJA5_9BACL</name>
<feature type="chain" id="PRO_5038592432" evidence="4">
    <location>
        <begin position="23"/>
        <end position="340"/>
    </location>
</feature>
<dbReference type="AlphaFoldDB" id="A0A7T5EJA5"/>
<dbReference type="PIRSF" id="PIRSF006470">
    <property type="entry name" value="DctB"/>
    <property type="match status" value="1"/>
</dbReference>
<dbReference type="NCBIfam" id="NF037995">
    <property type="entry name" value="TRAP_S1"/>
    <property type="match status" value="1"/>
</dbReference>
<dbReference type="Gene3D" id="3.40.190.170">
    <property type="entry name" value="Bacterial extracellular solute-binding protein, family 7"/>
    <property type="match status" value="1"/>
</dbReference>
<dbReference type="InterPro" id="IPR018389">
    <property type="entry name" value="DctP_fam"/>
</dbReference>
<dbReference type="GO" id="GO:0055085">
    <property type="term" value="P:transmembrane transport"/>
    <property type="evidence" value="ECO:0007669"/>
    <property type="project" value="InterPro"/>
</dbReference>
<dbReference type="EMBL" id="CP066308">
    <property type="protein sequence ID" value="QQE73617.1"/>
    <property type="molecule type" value="Genomic_DNA"/>
</dbReference>
<dbReference type="InterPro" id="IPR004682">
    <property type="entry name" value="TRAP_DctP"/>
</dbReference>
<evidence type="ECO:0000256" key="1">
    <source>
        <dbReference type="ARBA" id="ARBA00009023"/>
    </source>
</evidence>
<protein>
    <submittedName>
        <fullName evidence="5">TRAP transporter substrate-binding protein</fullName>
    </submittedName>
</protein>
<dbReference type="CDD" id="cd13674">
    <property type="entry name" value="PBP2_TRAP_SBP_like_1"/>
    <property type="match status" value="1"/>
</dbReference>
<evidence type="ECO:0000313" key="5">
    <source>
        <dbReference type="EMBL" id="QQE73617.1"/>
    </source>
</evidence>
<dbReference type="NCBIfam" id="TIGR00787">
    <property type="entry name" value="dctP"/>
    <property type="match status" value="1"/>
</dbReference>
<keyword evidence="3 4" id="KW-0732">Signal</keyword>
<dbReference type="PANTHER" id="PTHR33376:SF7">
    <property type="entry name" value="C4-DICARBOXYLATE-BINDING PROTEIN DCTB"/>
    <property type="match status" value="1"/>
</dbReference>
<dbReference type="KEGG" id="bcop:JD108_17240"/>
<dbReference type="Proteomes" id="UP000595847">
    <property type="component" value="Chromosome"/>
</dbReference>
<evidence type="ECO:0000313" key="6">
    <source>
        <dbReference type="Proteomes" id="UP000595847"/>
    </source>
</evidence>
<gene>
    <name evidence="5" type="ORF">JD108_17240</name>
</gene>
<dbReference type="GO" id="GO:0030288">
    <property type="term" value="C:outer membrane-bounded periplasmic space"/>
    <property type="evidence" value="ECO:0007669"/>
    <property type="project" value="InterPro"/>
</dbReference>
<dbReference type="PANTHER" id="PTHR33376">
    <property type="match status" value="1"/>
</dbReference>
<proteinExistence type="inferred from homology"/>
<organism evidence="5 6">
    <name type="scientific">Brevibacillus composti</name>
    <dbReference type="NCBI Taxonomy" id="2796470"/>
    <lineage>
        <taxon>Bacteria</taxon>
        <taxon>Bacillati</taxon>
        <taxon>Bacillota</taxon>
        <taxon>Bacilli</taxon>
        <taxon>Bacillales</taxon>
        <taxon>Paenibacillaceae</taxon>
        <taxon>Brevibacillus</taxon>
    </lineage>
</organism>
<comment type="similarity">
    <text evidence="1">Belongs to the bacterial solute-binding protein 7 family.</text>
</comment>
<sequence>MKKSWKIALASCLSVLMLTAEGCGGPKSQDAAAYTPEKPLIIKFSHVTTPDSPKGKASQKFAELMAEKTGGKVKVEVYPSSQLYGDKDELEALQAGNVHIIAPSATKLVGFNPAFQIVDMPFLFKNHESVLKFWDGELGKKLMTSLEDKNLLGLAMWENGFKVFTASKPLEKPEDFHGLKFRTQAGKVLEAQFKALGSGAATIPFGETYTALQQGTVDGQENTWNNIDTQKYEEVQKYLLVSNHGRIDYIVLTNKKWYSELPEEFRKAFDESMAEATAYERELAVELDKQSENNLRSSGKMKVVELSDAEREAFVKLMEPVYSEFAETVGKEIIDGARQL</sequence>
<dbReference type="SUPFAM" id="SSF53850">
    <property type="entry name" value="Periplasmic binding protein-like II"/>
    <property type="match status" value="1"/>
</dbReference>
<dbReference type="InterPro" id="IPR038404">
    <property type="entry name" value="TRAP_DctP_sf"/>
</dbReference>
<reference evidence="5 6" key="1">
    <citation type="submission" date="2020-12" db="EMBL/GenBank/DDBJ databases">
        <title>strain FJAT-54423T represents a novel species of the genus Brevibacillus.</title>
        <authorList>
            <person name="Tang R."/>
        </authorList>
    </citation>
    <scope>NUCLEOTIDE SEQUENCE [LARGE SCALE GENOMIC DNA]</scope>
    <source>
        <strain evidence="5 6">FJAT-54423</strain>
    </source>
</reference>
<dbReference type="RefSeq" id="WP_198827224.1">
    <property type="nucleotide sequence ID" value="NZ_CP066308.1"/>
</dbReference>
<feature type="signal peptide" evidence="4">
    <location>
        <begin position="1"/>
        <end position="22"/>
    </location>
</feature>
<accession>A0A7T5EJA5</accession>
<evidence type="ECO:0000256" key="4">
    <source>
        <dbReference type="SAM" id="SignalP"/>
    </source>
</evidence>
<evidence type="ECO:0000256" key="3">
    <source>
        <dbReference type="ARBA" id="ARBA00022729"/>
    </source>
</evidence>
<evidence type="ECO:0000256" key="2">
    <source>
        <dbReference type="ARBA" id="ARBA00022448"/>
    </source>
</evidence>
<dbReference type="Pfam" id="PF03480">
    <property type="entry name" value="DctP"/>
    <property type="match status" value="1"/>
</dbReference>